<evidence type="ECO:0000313" key="3">
    <source>
        <dbReference type="Proteomes" id="UP001066276"/>
    </source>
</evidence>
<evidence type="ECO:0000256" key="1">
    <source>
        <dbReference type="SAM" id="MobiDB-lite"/>
    </source>
</evidence>
<gene>
    <name evidence="2" type="ORF">NDU88_004107</name>
</gene>
<feature type="compositionally biased region" description="Basic residues" evidence="1">
    <location>
        <begin position="9"/>
        <end position="20"/>
    </location>
</feature>
<evidence type="ECO:0000313" key="2">
    <source>
        <dbReference type="EMBL" id="KAJ1106707.1"/>
    </source>
</evidence>
<reference evidence="2" key="1">
    <citation type="journal article" date="2022" name="bioRxiv">
        <title>Sequencing and chromosome-scale assembly of the giantPleurodeles waltlgenome.</title>
        <authorList>
            <person name="Brown T."/>
            <person name="Elewa A."/>
            <person name="Iarovenko S."/>
            <person name="Subramanian E."/>
            <person name="Araus A.J."/>
            <person name="Petzold A."/>
            <person name="Susuki M."/>
            <person name="Suzuki K.-i.T."/>
            <person name="Hayashi T."/>
            <person name="Toyoda A."/>
            <person name="Oliveira C."/>
            <person name="Osipova E."/>
            <person name="Leigh N.D."/>
            <person name="Simon A."/>
            <person name="Yun M.H."/>
        </authorList>
    </citation>
    <scope>NUCLEOTIDE SEQUENCE</scope>
    <source>
        <strain evidence="2">20211129_DDA</strain>
        <tissue evidence="2">Liver</tissue>
    </source>
</reference>
<dbReference type="AlphaFoldDB" id="A0AAV7MT14"/>
<dbReference type="Proteomes" id="UP001066276">
    <property type="component" value="Chromosome 9"/>
</dbReference>
<proteinExistence type="predicted"/>
<feature type="region of interest" description="Disordered" evidence="1">
    <location>
        <begin position="1"/>
        <end position="20"/>
    </location>
</feature>
<name>A0AAV7MT14_PLEWA</name>
<keyword evidence="3" id="KW-1185">Reference proteome</keyword>
<organism evidence="2 3">
    <name type="scientific">Pleurodeles waltl</name>
    <name type="common">Iberian ribbed newt</name>
    <dbReference type="NCBI Taxonomy" id="8319"/>
    <lineage>
        <taxon>Eukaryota</taxon>
        <taxon>Metazoa</taxon>
        <taxon>Chordata</taxon>
        <taxon>Craniata</taxon>
        <taxon>Vertebrata</taxon>
        <taxon>Euteleostomi</taxon>
        <taxon>Amphibia</taxon>
        <taxon>Batrachia</taxon>
        <taxon>Caudata</taxon>
        <taxon>Salamandroidea</taxon>
        <taxon>Salamandridae</taxon>
        <taxon>Pleurodelinae</taxon>
        <taxon>Pleurodeles</taxon>
    </lineage>
</organism>
<protein>
    <submittedName>
        <fullName evidence="2">Uncharacterized protein</fullName>
    </submittedName>
</protein>
<dbReference type="EMBL" id="JANPWB010000013">
    <property type="protein sequence ID" value="KAJ1106707.1"/>
    <property type="molecule type" value="Genomic_DNA"/>
</dbReference>
<accession>A0AAV7MT14</accession>
<sequence length="179" mass="19186">MACSSPVHPPKKFKQKSVAGRKVKISPQRVVVEAQEVTLGLPSGKMQAIRGGMKFERCMGASFQQRVASRGRGAVRQSAVTGVGCLGVRQEGAHVRSDTRASRRIRKQALLPSEYNGERGERALKERSLGGEDKMAAPIVGDREAIIVISDEDEGQGEQMGLESGSCRTVLPLAQGMVG</sequence>
<comment type="caution">
    <text evidence="2">The sequence shown here is derived from an EMBL/GenBank/DDBJ whole genome shotgun (WGS) entry which is preliminary data.</text>
</comment>